<dbReference type="Proteomes" id="UP001054857">
    <property type="component" value="Unassembled WGS sequence"/>
</dbReference>
<organism evidence="2 3">
    <name type="scientific">Astrephomene gubernaculifera</name>
    <dbReference type="NCBI Taxonomy" id="47775"/>
    <lineage>
        <taxon>Eukaryota</taxon>
        <taxon>Viridiplantae</taxon>
        <taxon>Chlorophyta</taxon>
        <taxon>core chlorophytes</taxon>
        <taxon>Chlorophyceae</taxon>
        <taxon>CS clade</taxon>
        <taxon>Chlamydomonadales</taxon>
        <taxon>Astrephomenaceae</taxon>
        <taxon>Astrephomene</taxon>
    </lineage>
</organism>
<protein>
    <submittedName>
        <fullName evidence="2">Uncharacterized protein</fullName>
    </submittedName>
</protein>
<reference evidence="2 3" key="1">
    <citation type="journal article" date="2021" name="Sci. Rep.">
        <title>Genome sequencing of the multicellular alga Astrephomene provides insights into convergent evolution of germ-soma differentiation.</title>
        <authorList>
            <person name="Yamashita S."/>
            <person name="Yamamoto K."/>
            <person name="Matsuzaki R."/>
            <person name="Suzuki S."/>
            <person name="Yamaguchi H."/>
            <person name="Hirooka S."/>
            <person name="Minakuchi Y."/>
            <person name="Miyagishima S."/>
            <person name="Kawachi M."/>
            <person name="Toyoda A."/>
            <person name="Nozaki H."/>
        </authorList>
    </citation>
    <scope>NUCLEOTIDE SEQUENCE [LARGE SCALE GENOMIC DNA]</scope>
    <source>
        <strain evidence="2 3">NIES-4017</strain>
    </source>
</reference>
<feature type="compositionally biased region" description="Basic and acidic residues" evidence="1">
    <location>
        <begin position="106"/>
        <end position="152"/>
    </location>
</feature>
<feature type="region of interest" description="Disordered" evidence="1">
    <location>
        <begin position="78"/>
        <end position="166"/>
    </location>
</feature>
<feature type="non-terminal residue" evidence="2">
    <location>
        <position position="335"/>
    </location>
</feature>
<dbReference type="AlphaFoldDB" id="A0AAD3DRY7"/>
<name>A0AAD3DRY7_9CHLO</name>
<feature type="compositionally biased region" description="Basic and acidic residues" evidence="1">
    <location>
        <begin position="78"/>
        <end position="87"/>
    </location>
</feature>
<evidence type="ECO:0000256" key="1">
    <source>
        <dbReference type="SAM" id="MobiDB-lite"/>
    </source>
</evidence>
<feature type="non-terminal residue" evidence="2">
    <location>
        <position position="1"/>
    </location>
</feature>
<sequence length="335" mass="36388">PPQGPGVPLPPAPHQLDPPALRLARLCELMMLQGEGLSGEGLLAALWLLTESRKPEHVEVVRLLYGELPAVLARRLRGGDKDGKKEAAPAADSNSGSAATAGSPDAQKRRQPDTARDQNGEQGSEGKEAGGEGKEEEEGKKEEGKEDGKEQQEKEEEEGFGGFFDLEVRQDLPAGERAALEEQWRRDIVEAVEVMEAGNCGLGCRFTAALADHLASACDVDVSDVASDFSSASLPRWLPRLPTLPLLHLRLFVLTQLGLRAAATQDSLEARLASVEYSVQEDVWGLELVPGGGGKGEDRVRLSAVAYKQACIRTWGIRQRRNLRLRVVHAMKRAW</sequence>
<proteinExistence type="predicted"/>
<comment type="caution">
    <text evidence="2">The sequence shown here is derived from an EMBL/GenBank/DDBJ whole genome shotgun (WGS) entry which is preliminary data.</text>
</comment>
<gene>
    <name evidence="2" type="ORF">Agub_g8595</name>
</gene>
<evidence type="ECO:0000313" key="3">
    <source>
        <dbReference type="Proteomes" id="UP001054857"/>
    </source>
</evidence>
<dbReference type="EMBL" id="BMAR01000016">
    <property type="protein sequence ID" value="GFR46946.1"/>
    <property type="molecule type" value="Genomic_DNA"/>
</dbReference>
<evidence type="ECO:0000313" key="2">
    <source>
        <dbReference type="EMBL" id="GFR46946.1"/>
    </source>
</evidence>
<accession>A0AAD3DRY7</accession>
<keyword evidence="3" id="KW-1185">Reference proteome</keyword>